<accession>A0A8S5LAJ0</accession>
<proteinExistence type="predicted"/>
<sequence>MGADRSQLPVPIWHTVAYRRRYVMVRVLFVA</sequence>
<protein>
    <submittedName>
        <fullName evidence="1">Uncharacterized protein</fullName>
    </submittedName>
</protein>
<reference evidence="1" key="1">
    <citation type="journal article" date="2021" name="Proc. Natl. Acad. Sci. U.S.A.">
        <title>A Catalog of Tens of Thousands of Viruses from Human Metagenomes Reveals Hidden Associations with Chronic Diseases.</title>
        <authorList>
            <person name="Tisza M.J."/>
            <person name="Buck C.B."/>
        </authorList>
    </citation>
    <scope>NUCLEOTIDE SEQUENCE</scope>
    <source>
        <strain evidence="1">Ctv2R2</strain>
    </source>
</reference>
<organism evidence="1">
    <name type="scientific">Siphoviridae sp. ctv2R2</name>
    <dbReference type="NCBI Taxonomy" id="2823609"/>
    <lineage>
        <taxon>Viruses</taxon>
        <taxon>Duplodnaviria</taxon>
        <taxon>Heunggongvirae</taxon>
        <taxon>Uroviricota</taxon>
        <taxon>Caudoviricetes</taxon>
    </lineage>
</organism>
<name>A0A8S5LAJ0_9CAUD</name>
<dbReference type="EMBL" id="BK014664">
    <property type="protein sequence ID" value="DAD66902.1"/>
    <property type="molecule type" value="Genomic_DNA"/>
</dbReference>
<evidence type="ECO:0000313" key="1">
    <source>
        <dbReference type="EMBL" id="DAD66902.1"/>
    </source>
</evidence>